<dbReference type="Pfam" id="PF12680">
    <property type="entry name" value="SnoaL_2"/>
    <property type="match status" value="1"/>
</dbReference>
<keyword evidence="2" id="KW-0614">Plasmid</keyword>
<dbReference type="KEGG" id="mflu:HZU40_33790"/>
<sequence>MARTPEEVFAHHAQALGSGDLDAIAADYADDAVFISPAGVLRGKDGIRTAFAKLLDDVPNAAWELKTQILDGDVLFLEWAADSALTRVDDGIDTFVFSDGLIRAQTVRYTLNDKH</sequence>
<dbReference type="InterPro" id="IPR032710">
    <property type="entry name" value="NTF2-like_dom_sf"/>
</dbReference>
<protein>
    <submittedName>
        <fullName evidence="2">Nuclear transport factor 2 family protein</fullName>
    </submittedName>
</protein>
<reference evidence="2 3" key="1">
    <citation type="submission" date="2020-07" db="EMBL/GenBank/DDBJ databases">
        <title>Draft genome sequence of four isobutane-metabolizing strains capable of cometabolically degrading diverse ether contaminants.</title>
        <authorList>
            <person name="Chen W."/>
            <person name="Faulkner N."/>
            <person name="Smith C."/>
            <person name="Hyman M."/>
        </authorList>
    </citation>
    <scope>NUCLEOTIDE SEQUENCE [LARGE SCALE GENOMIC DNA]</scope>
    <source>
        <strain evidence="2 3">2A</strain>
        <plasmid evidence="2 3">unnamed1</plasmid>
    </source>
</reference>
<proteinExistence type="predicted"/>
<dbReference type="AlphaFoldDB" id="A0A7G8PQ92"/>
<name>A0A7G8PQ92_9MYCO</name>
<evidence type="ECO:0000313" key="3">
    <source>
        <dbReference type="Proteomes" id="UP000515498"/>
    </source>
</evidence>
<dbReference type="RefSeq" id="WP_187099598.1">
    <property type="nucleotide sequence ID" value="NZ_CP059895.1"/>
</dbReference>
<dbReference type="Proteomes" id="UP000515498">
    <property type="component" value="Plasmid unnamed1"/>
</dbReference>
<dbReference type="Gene3D" id="3.10.450.50">
    <property type="match status" value="1"/>
</dbReference>
<dbReference type="InterPro" id="IPR037401">
    <property type="entry name" value="SnoaL-like"/>
</dbReference>
<accession>A0A7G8PQ92</accession>
<evidence type="ECO:0000259" key="1">
    <source>
        <dbReference type="Pfam" id="PF12680"/>
    </source>
</evidence>
<evidence type="ECO:0000313" key="2">
    <source>
        <dbReference type="EMBL" id="QNJ96508.1"/>
    </source>
</evidence>
<dbReference type="SUPFAM" id="SSF54427">
    <property type="entry name" value="NTF2-like"/>
    <property type="match status" value="1"/>
</dbReference>
<feature type="domain" description="SnoaL-like" evidence="1">
    <location>
        <begin position="12"/>
        <end position="103"/>
    </location>
</feature>
<organism evidence="2 3">
    <name type="scientific">Mycolicibacterium fluoranthenivorans</name>
    <dbReference type="NCBI Taxonomy" id="258505"/>
    <lineage>
        <taxon>Bacteria</taxon>
        <taxon>Bacillati</taxon>
        <taxon>Actinomycetota</taxon>
        <taxon>Actinomycetes</taxon>
        <taxon>Mycobacteriales</taxon>
        <taxon>Mycobacteriaceae</taxon>
        <taxon>Mycolicibacterium</taxon>
    </lineage>
</organism>
<gene>
    <name evidence="2" type="ORF">HZU40_33790</name>
</gene>
<geneLocation type="plasmid" evidence="2 3">
    <name>unnamed1</name>
</geneLocation>
<dbReference type="EMBL" id="CP059895">
    <property type="protein sequence ID" value="QNJ96508.1"/>
    <property type="molecule type" value="Genomic_DNA"/>
</dbReference>